<dbReference type="SMART" id="SM00849">
    <property type="entry name" value="Lactamase_B"/>
    <property type="match status" value="1"/>
</dbReference>
<name>A0A1T2KSS0_9GAMM</name>
<proteinExistence type="predicted"/>
<dbReference type="SUPFAM" id="SSF56281">
    <property type="entry name" value="Metallo-hydrolase/oxidoreductase"/>
    <property type="match status" value="1"/>
</dbReference>
<dbReference type="Pfam" id="PF00753">
    <property type="entry name" value="Lactamase_B"/>
    <property type="match status" value="1"/>
</dbReference>
<dbReference type="CDD" id="cd16282">
    <property type="entry name" value="metallo-hydrolase-like_MBL-fold"/>
    <property type="match status" value="1"/>
</dbReference>
<comment type="caution">
    <text evidence="2">The sequence shown here is derived from an EMBL/GenBank/DDBJ whole genome shotgun (WGS) entry which is preliminary data.</text>
</comment>
<dbReference type="Proteomes" id="UP000190896">
    <property type="component" value="Unassembled WGS sequence"/>
</dbReference>
<organism evidence="2 3">
    <name type="scientific">Solemya velesiana gill symbiont</name>
    <dbReference type="NCBI Taxonomy" id="1918948"/>
    <lineage>
        <taxon>Bacteria</taxon>
        <taxon>Pseudomonadati</taxon>
        <taxon>Pseudomonadota</taxon>
        <taxon>Gammaproteobacteria</taxon>
        <taxon>sulfur-oxidizing symbionts</taxon>
    </lineage>
</organism>
<dbReference type="InterPro" id="IPR036866">
    <property type="entry name" value="RibonucZ/Hydroxyglut_hydro"/>
</dbReference>
<dbReference type="PANTHER" id="PTHR42951">
    <property type="entry name" value="METALLO-BETA-LACTAMASE DOMAIN-CONTAINING"/>
    <property type="match status" value="1"/>
</dbReference>
<dbReference type="InterPro" id="IPR001279">
    <property type="entry name" value="Metallo-B-lactamas"/>
</dbReference>
<dbReference type="GO" id="GO:0016787">
    <property type="term" value="F:hydrolase activity"/>
    <property type="evidence" value="ECO:0007669"/>
    <property type="project" value="UniProtKB-KW"/>
</dbReference>
<feature type="domain" description="Metallo-beta-lactamase" evidence="1">
    <location>
        <begin position="55"/>
        <end position="241"/>
    </location>
</feature>
<evidence type="ECO:0000313" key="3">
    <source>
        <dbReference type="Proteomes" id="UP000190896"/>
    </source>
</evidence>
<sequence>MLRSFYFLIASLLITPQLWAGEIIRDHPVQQIAESTYVIIGPRGFPSVENQGFMNNPAWVVTDKGVIVIDPGSSLQAGRMVMKRIRELTDKPVTHVFSTHIHGDHWLGNHAITELYPDAVIMGHPDMIKKAHDGEGEQWIQLMSSSTNGFTDGTIAVIPNTEVIDSQILKINGKTFRIYAPGKAHSGANIMIEYVEDSVVFTGDNVLYTRMARMDDATFQGNIDACQVALDINAKHYVPGHGPAGGTEVPATYKKYLETIYHEVARLYEEDLAAFEMKAPVVKKLAAYSEWINFEDEVGKHISLALLEVEENAFWESLKTHLNL</sequence>
<gene>
    <name evidence="2" type="ORF">BOW51_10445</name>
</gene>
<reference evidence="2 3" key="1">
    <citation type="submission" date="2016-11" db="EMBL/GenBank/DDBJ databases">
        <title>Mixed transmission modes and dynamic genome evolution in an obligate animal-bacterial symbiosis.</title>
        <authorList>
            <person name="Russell S.L."/>
            <person name="Corbett-Detig R.B."/>
            <person name="Cavanaugh C.M."/>
        </authorList>
    </citation>
    <scope>NUCLEOTIDE SEQUENCE [LARGE SCALE GENOMIC DNA]</scope>
    <source>
        <strain evidence="2">Se-Cadez</strain>
    </source>
</reference>
<evidence type="ECO:0000313" key="2">
    <source>
        <dbReference type="EMBL" id="OOZ35750.1"/>
    </source>
</evidence>
<dbReference type="InterPro" id="IPR050855">
    <property type="entry name" value="NDM-1-like"/>
</dbReference>
<accession>A0A1T2KSS0</accession>
<dbReference type="AlphaFoldDB" id="A0A1T2KSS0"/>
<keyword evidence="3" id="KW-1185">Reference proteome</keyword>
<evidence type="ECO:0000259" key="1">
    <source>
        <dbReference type="SMART" id="SM00849"/>
    </source>
</evidence>
<keyword evidence="2" id="KW-0378">Hydrolase</keyword>
<dbReference type="EMBL" id="MPRJ01000079">
    <property type="protein sequence ID" value="OOZ35750.1"/>
    <property type="molecule type" value="Genomic_DNA"/>
</dbReference>
<dbReference type="Gene3D" id="3.60.15.10">
    <property type="entry name" value="Ribonuclease Z/Hydroxyacylglutathione hydrolase-like"/>
    <property type="match status" value="1"/>
</dbReference>
<dbReference type="RefSeq" id="WP_078487956.1">
    <property type="nucleotide sequence ID" value="NZ_MPRJ01000079.1"/>
</dbReference>
<dbReference type="OrthoDB" id="420651at2"/>
<protein>
    <submittedName>
        <fullName evidence="2">MBL fold metallo-hydrolase</fullName>
    </submittedName>
</protein>